<reference evidence="7" key="1">
    <citation type="submission" date="2017-01" db="EMBL/GenBank/DDBJ databases">
        <authorList>
            <person name="Varghese N."/>
            <person name="Submissions S."/>
        </authorList>
    </citation>
    <scope>NUCLEOTIDE SEQUENCE [LARGE SCALE GENOMIC DNA]</scope>
    <source>
        <strain evidence="7">DSM 17126</strain>
    </source>
</reference>
<dbReference type="InterPro" id="IPR036249">
    <property type="entry name" value="Thioredoxin-like_sf"/>
</dbReference>
<dbReference type="AlphaFoldDB" id="A0A1N7KFA1"/>
<dbReference type="InterPro" id="IPR013766">
    <property type="entry name" value="Thioredoxin_domain"/>
</dbReference>
<gene>
    <name evidence="6" type="ORF">SAMN05421639_11018</name>
</gene>
<dbReference type="InterPro" id="IPR012336">
    <property type="entry name" value="Thioredoxin-like_fold"/>
</dbReference>
<comment type="subcellular location">
    <subcellularLocation>
        <location evidence="1">Cell envelope</location>
    </subcellularLocation>
</comment>
<dbReference type="PANTHER" id="PTHR42852">
    <property type="entry name" value="THIOL:DISULFIDE INTERCHANGE PROTEIN DSBE"/>
    <property type="match status" value="1"/>
</dbReference>
<keyword evidence="3" id="KW-1015">Disulfide bond</keyword>
<keyword evidence="6" id="KW-0413">Isomerase</keyword>
<proteinExistence type="predicted"/>
<dbReference type="Proteomes" id="UP000186373">
    <property type="component" value="Unassembled WGS sequence"/>
</dbReference>
<evidence type="ECO:0000313" key="6">
    <source>
        <dbReference type="EMBL" id="SIS60271.1"/>
    </source>
</evidence>
<evidence type="ECO:0000256" key="3">
    <source>
        <dbReference type="ARBA" id="ARBA00023157"/>
    </source>
</evidence>
<sequence length="428" mass="48816">MKNIFCKGILSLVFTFLGVNTTFAQKSSIKIGKSLPESFWTAPLEVVNHSKKTINFNIDKDKLILLDFWATWCSACLKKFPQMEELKNKFSDRINIIAVTDQNRTTIEKFFASTNGQRYKDVVSVVDDKMLTQMFPHTAVPFIVWIKDGKIINTTDGGQVTEQTITEVLKNETSSLQTVIQINRKRPLMLSDNFELEKLSSIVGYNLFAKGRIRAIPFGSGFHRDGEIVYGRQFTNFSLMNIYRGISYELFREFGDKFSDKRLINLVKNPEAIDFNTTTGGNFEKLYSIEYIVPKEDANNLYTRMLRYVNENSNYVASIEKKPVKCLVLRKTSGIDKMASKGGESLGNVLKSPYMLRNVNLDYLLSALEATNDITTLPVIDETGYQGKVDLKFSNFQDLKSIQKELSAYELELVEVVKELPMLIVKDK</sequence>
<dbReference type="InterPro" id="IPR050553">
    <property type="entry name" value="Thioredoxin_ResA/DsbE_sf"/>
</dbReference>
<dbReference type="GO" id="GO:0016853">
    <property type="term" value="F:isomerase activity"/>
    <property type="evidence" value="ECO:0007669"/>
    <property type="project" value="UniProtKB-KW"/>
</dbReference>
<dbReference type="GO" id="GO:0017004">
    <property type="term" value="P:cytochrome complex assembly"/>
    <property type="evidence" value="ECO:0007669"/>
    <property type="project" value="UniProtKB-KW"/>
</dbReference>
<dbReference type="SUPFAM" id="SSF52833">
    <property type="entry name" value="Thioredoxin-like"/>
    <property type="match status" value="1"/>
</dbReference>
<evidence type="ECO:0000256" key="4">
    <source>
        <dbReference type="ARBA" id="ARBA00023284"/>
    </source>
</evidence>
<evidence type="ECO:0000256" key="2">
    <source>
        <dbReference type="ARBA" id="ARBA00022748"/>
    </source>
</evidence>
<keyword evidence="4" id="KW-0676">Redox-active center</keyword>
<accession>A0A1N7KFA1</accession>
<dbReference type="OrthoDB" id="1118217at2"/>
<evidence type="ECO:0000256" key="1">
    <source>
        <dbReference type="ARBA" id="ARBA00004196"/>
    </source>
</evidence>
<dbReference type="PANTHER" id="PTHR42852:SF6">
    <property type="entry name" value="THIOL:DISULFIDE INTERCHANGE PROTEIN DSBE"/>
    <property type="match status" value="1"/>
</dbReference>
<keyword evidence="7" id="KW-1185">Reference proteome</keyword>
<dbReference type="Pfam" id="PF13905">
    <property type="entry name" value="Thioredoxin_8"/>
    <property type="match status" value="1"/>
</dbReference>
<dbReference type="PROSITE" id="PS51352">
    <property type="entry name" value="THIOREDOXIN_2"/>
    <property type="match status" value="1"/>
</dbReference>
<dbReference type="EMBL" id="FTNY01000010">
    <property type="protein sequence ID" value="SIS60271.1"/>
    <property type="molecule type" value="Genomic_DNA"/>
</dbReference>
<feature type="domain" description="Thioredoxin" evidence="5">
    <location>
        <begin position="29"/>
        <end position="174"/>
    </location>
</feature>
<name>A0A1N7KFA1_9FLAO</name>
<dbReference type="RefSeq" id="WP_076510640.1">
    <property type="nucleotide sequence ID" value="NZ_FTNY01000010.1"/>
</dbReference>
<protein>
    <submittedName>
        <fullName evidence="6">Thiol-disulfide isomerase or thioredoxin</fullName>
    </submittedName>
</protein>
<dbReference type="CDD" id="cd02966">
    <property type="entry name" value="TlpA_like_family"/>
    <property type="match status" value="1"/>
</dbReference>
<keyword evidence="2" id="KW-0201">Cytochrome c-type biogenesis</keyword>
<evidence type="ECO:0000259" key="5">
    <source>
        <dbReference type="PROSITE" id="PS51352"/>
    </source>
</evidence>
<evidence type="ECO:0000313" key="7">
    <source>
        <dbReference type="Proteomes" id="UP000186373"/>
    </source>
</evidence>
<organism evidence="6 7">
    <name type="scientific">Chryseobacterium shigense</name>
    <dbReference type="NCBI Taxonomy" id="297244"/>
    <lineage>
        <taxon>Bacteria</taxon>
        <taxon>Pseudomonadati</taxon>
        <taxon>Bacteroidota</taxon>
        <taxon>Flavobacteriia</taxon>
        <taxon>Flavobacteriales</taxon>
        <taxon>Weeksellaceae</taxon>
        <taxon>Chryseobacterium group</taxon>
        <taxon>Chryseobacterium</taxon>
    </lineage>
</organism>
<dbReference type="Gene3D" id="3.40.30.10">
    <property type="entry name" value="Glutaredoxin"/>
    <property type="match status" value="1"/>
</dbReference>
<dbReference type="GO" id="GO:0030313">
    <property type="term" value="C:cell envelope"/>
    <property type="evidence" value="ECO:0007669"/>
    <property type="project" value="UniProtKB-SubCell"/>
</dbReference>